<keyword evidence="1" id="KW-0732">Signal</keyword>
<gene>
    <name evidence="2" type="ORF">GJR95_24105</name>
</gene>
<organism evidence="2 3">
    <name type="scientific">Spirosoma endbachense</name>
    <dbReference type="NCBI Taxonomy" id="2666025"/>
    <lineage>
        <taxon>Bacteria</taxon>
        <taxon>Pseudomonadati</taxon>
        <taxon>Bacteroidota</taxon>
        <taxon>Cytophagia</taxon>
        <taxon>Cytophagales</taxon>
        <taxon>Cytophagaceae</taxon>
        <taxon>Spirosoma</taxon>
    </lineage>
</organism>
<dbReference type="AlphaFoldDB" id="A0A6P1W1N6"/>
<feature type="signal peptide" evidence="1">
    <location>
        <begin position="1"/>
        <end position="20"/>
    </location>
</feature>
<evidence type="ECO:0000313" key="3">
    <source>
        <dbReference type="Proteomes" id="UP000464577"/>
    </source>
</evidence>
<dbReference type="RefSeq" id="WP_162388312.1">
    <property type="nucleotide sequence ID" value="NZ_CP045997.1"/>
</dbReference>
<keyword evidence="3" id="KW-1185">Reference proteome</keyword>
<sequence>MKPIYYTLAVILGMASLAHAQVIVQDASESSSIRYQGAAISFDITQARTSFQLNKFLNALNPDYNKKINFFAVQASANSKEGLASILSSGKVVPEASININIGHSWVNESTRELGDLTSQIIDLSKKNGQARTSLTKQVNKVIDDFITANPVATDLNGELAPVKAKSFNFVADAIIAIANKEKYKDNRDDLLKLAATLEAKITSLLIPITRRENIITQLQESIKSVSSLDRYLIYGILGAAGSKFTYLADPNALDFDKRFQDKKLEAGKVGLGFNWKRGGRAIWGISFTFTGADNFSLLSDTDYVRTSTTTITSTTATTQPTATTVVTDRLDGVKKIVAFSGDVKYDYFNQSAFNLDHVRFYPGVLGEKSVLVANYYIRQKFTSNSAVFPEVTDVGVGGYFFKSKGAFLGGLYVELPDVFNNIERMQTTPSFRPVYNRFSLGIVTKLTFGSVALF</sequence>
<dbReference type="Proteomes" id="UP000464577">
    <property type="component" value="Chromosome"/>
</dbReference>
<name>A0A6P1W1N6_9BACT</name>
<reference evidence="2 3" key="1">
    <citation type="submission" date="2019-11" db="EMBL/GenBank/DDBJ databases">
        <title>Spirosoma endbachense sp. nov., isolated from a natural salt meadow.</title>
        <authorList>
            <person name="Rojas J."/>
            <person name="Ambika Manirajan B."/>
            <person name="Ratering S."/>
            <person name="Suarez C."/>
            <person name="Geissler-Plaum R."/>
            <person name="Schnell S."/>
        </authorList>
    </citation>
    <scope>NUCLEOTIDE SEQUENCE [LARGE SCALE GENOMIC DNA]</scope>
    <source>
        <strain evidence="2 3">I-24</strain>
    </source>
</reference>
<evidence type="ECO:0000313" key="2">
    <source>
        <dbReference type="EMBL" id="QHV97899.1"/>
    </source>
</evidence>
<protein>
    <recommendedName>
        <fullName evidence="4">DUF5723 domain-containing protein</fullName>
    </recommendedName>
</protein>
<proteinExistence type="predicted"/>
<dbReference type="EMBL" id="CP045997">
    <property type="protein sequence ID" value="QHV97899.1"/>
    <property type="molecule type" value="Genomic_DNA"/>
</dbReference>
<feature type="chain" id="PRO_5026923015" description="DUF5723 domain-containing protein" evidence="1">
    <location>
        <begin position="21"/>
        <end position="455"/>
    </location>
</feature>
<dbReference type="KEGG" id="senf:GJR95_24105"/>
<evidence type="ECO:0000256" key="1">
    <source>
        <dbReference type="SAM" id="SignalP"/>
    </source>
</evidence>
<evidence type="ECO:0008006" key="4">
    <source>
        <dbReference type="Google" id="ProtNLM"/>
    </source>
</evidence>
<accession>A0A6P1W1N6</accession>